<dbReference type="SUPFAM" id="SSF52540">
    <property type="entry name" value="P-loop containing nucleoside triphosphate hydrolases"/>
    <property type="match status" value="1"/>
</dbReference>
<dbReference type="Pfam" id="PF00622">
    <property type="entry name" value="SPRY"/>
    <property type="match status" value="1"/>
</dbReference>
<dbReference type="Gene3D" id="3.40.50.300">
    <property type="entry name" value="P-loop containing nucleotide triphosphate hydrolases"/>
    <property type="match status" value="1"/>
</dbReference>
<dbReference type="Proteomes" id="UP001367676">
    <property type="component" value="Unassembled WGS sequence"/>
</dbReference>
<dbReference type="SUPFAM" id="SSF49899">
    <property type="entry name" value="Concanavalin A-like lectins/glucanases"/>
    <property type="match status" value="1"/>
</dbReference>
<feature type="region of interest" description="Disordered" evidence="5">
    <location>
        <begin position="840"/>
        <end position="1168"/>
    </location>
</feature>
<dbReference type="InterPro" id="IPR036361">
    <property type="entry name" value="SAP_dom_sf"/>
</dbReference>
<feature type="region of interest" description="Disordered" evidence="5">
    <location>
        <begin position="268"/>
        <end position="447"/>
    </location>
</feature>
<evidence type="ECO:0000256" key="4">
    <source>
        <dbReference type="ARBA" id="ARBA00023242"/>
    </source>
</evidence>
<dbReference type="InterPro" id="IPR003034">
    <property type="entry name" value="SAP_dom"/>
</dbReference>
<gene>
    <name evidence="8" type="ORF">V9T40_013387</name>
</gene>
<dbReference type="GO" id="GO:0003723">
    <property type="term" value="F:RNA binding"/>
    <property type="evidence" value="ECO:0007669"/>
    <property type="project" value="TreeGrafter"/>
</dbReference>
<comment type="caution">
    <text evidence="8">The sequence shown here is derived from an EMBL/GenBank/DDBJ whole genome shotgun (WGS) entry which is preliminary data.</text>
</comment>
<feature type="compositionally biased region" description="Low complexity" evidence="5">
    <location>
        <begin position="206"/>
        <end position="223"/>
    </location>
</feature>
<keyword evidence="4" id="KW-0539">Nucleus</keyword>
<name>A0AAN9TJT2_9HEMI</name>
<feature type="compositionally biased region" description="Gly residues" evidence="5">
    <location>
        <begin position="1107"/>
        <end position="1118"/>
    </location>
</feature>
<dbReference type="InterPro" id="IPR001870">
    <property type="entry name" value="B30.2/SPRY"/>
</dbReference>
<feature type="region of interest" description="Disordered" evidence="5">
    <location>
        <begin position="34"/>
        <end position="59"/>
    </location>
</feature>
<keyword evidence="3" id="KW-0597">Phosphoprotein</keyword>
<feature type="compositionally biased region" description="Basic and acidic residues" evidence="5">
    <location>
        <begin position="840"/>
        <end position="868"/>
    </location>
</feature>
<proteinExistence type="predicted"/>
<dbReference type="PANTHER" id="PTHR12381">
    <property type="entry name" value="HETEROGENEOUS NUCLEAR RIBONUCLEOPROTEIN U FAMILY MEMBER"/>
    <property type="match status" value="1"/>
</dbReference>
<feature type="domain" description="SAP" evidence="7">
    <location>
        <begin position="3"/>
        <end position="37"/>
    </location>
</feature>
<dbReference type="InterPro" id="IPR013320">
    <property type="entry name" value="ConA-like_dom_sf"/>
</dbReference>
<feature type="compositionally biased region" description="Acidic residues" evidence="5">
    <location>
        <begin position="43"/>
        <end position="55"/>
    </location>
</feature>
<feature type="compositionally biased region" description="Gly residues" evidence="5">
    <location>
        <begin position="935"/>
        <end position="958"/>
    </location>
</feature>
<feature type="compositionally biased region" description="Polar residues" evidence="5">
    <location>
        <begin position="425"/>
        <end position="434"/>
    </location>
</feature>
<dbReference type="Gene3D" id="1.10.720.30">
    <property type="entry name" value="SAP domain"/>
    <property type="match status" value="1"/>
</dbReference>
<feature type="compositionally biased region" description="Basic and acidic residues" evidence="5">
    <location>
        <begin position="1032"/>
        <end position="1043"/>
    </location>
</feature>
<dbReference type="InterPro" id="IPR035778">
    <property type="entry name" value="SPRY_hnRNP_U"/>
</dbReference>
<feature type="compositionally biased region" description="Basic and acidic residues" evidence="5">
    <location>
        <begin position="996"/>
        <end position="1018"/>
    </location>
</feature>
<dbReference type="CDD" id="cd12884">
    <property type="entry name" value="SPRY_hnRNP"/>
    <property type="match status" value="1"/>
</dbReference>
<feature type="region of interest" description="Disordered" evidence="5">
    <location>
        <begin position="146"/>
        <end position="242"/>
    </location>
</feature>
<evidence type="ECO:0000256" key="2">
    <source>
        <dbReference type="ARBA" id="ARBA00022481"/>
    </source>
</evidence>
<keyword evidence="9" id="KW-1185">Reference proteome</keyword>
<feature type="compositionally biased region" description="Basic and acidic residues" evidence="5">
    <location>
        <begin position="379"/>
        <end position="419"/>
    </location>
</feature>
<evidence type="ECO:0000256" key="3">
    <source>
        <dbReference type="ARBA" id="ARBA00022553"/>
    </source>
</evidence>
<feature type="compositionally biased region" description="Polar residues" evidence="5">
    <location>
        <begin position="162"/>
        <end position="171"/>
    </location>
</feature>
<dbReference type="EMBL" id="JBBCAQ010000018">
    <property type="protein sequence ID" value="KAK7595562.1"/>
    <property type="molecule type" value="Genomic_DNA"/>
</dbReference>
<feature type="compositionally biased region" description="Polar residues" evidence="5">
    <location>
        <begin position="1354"/>
        <end position="1367"/>
    </location>
</feature>
<feature type="compositionally biased region" description="Gly residues" evidence="5">
    <location>
        <begin position="1046"/>
        <end position="1082"/>
    </location>
</feature>
<evidence type="ECO:0000256" key="5">
    <source>
        <dbReference type="SAM" id="MobiDB-lite"/>
    </source>
</evidence>
<feature type="region of interest" description="Disordered" evidence="5">
    <location>
        <begin position="1207"/>
        <end position="1269"/>
    </location>
</feature>
<feature type="compositionally biased region" description="Low complexity" evidence="5">
    <location>
        <begin position="1237"/>
        <end position="1267"/>
    </location>
</feature>
<dbReference type="SMART" id="SM00449">
    <property type="entry name" value="SPRY"/>
    <property type="match status" value="1"/>
</dbReference>
<dbReference type="Pfam" id="PF02037">
    <property type="entry name" value="SAP"/>
    <property type="match status" value="1"/>
</dbReference>
<dbReference type="SMART" id="SM00513">
    <property type="entry name" value="SAP"/>
    <property type="match status" value="1"/>
</dbReference>
<feature type="compositionally biased region" description="Polar residues" evidence="5">
    <location>
        <begin position="268"/>
        <end position="287"/>
    </location>
</feature>
<dbReference type="InterPro" id="IPR043136">
    <property type="entry name" value="B30.2/SPRY_sf"/>
</dbReference>
<accession>A0AAN9TJT2</accession>
<dbReference type="Pfam" id="PF13671">
    <property type="entry name" value="AAA_33"/>
    <property type="match status" value="1"/>
</dbReference>
<dbReference type="PROSITE" id="PS50188">
    <property type="entry name" value="B302_SPRY"/>
    <property type="match status" value="1"/>
</dbReference>
<dbReference type="SUPFAM" id="SSF68906">
    <property type="entry name" value="SAP domain"/>
    <property type="match status" value="1"/>
</dbReference>
<keyword evidence="2" id="KW-0488">Methylation</keyword>
<evidence type="ECO:0000256" key="1">
    <source>
        <dbReference type="ARBA" id="ARBA00004123"/>
    </source>
</evidence>
<feature type="compositionally biased region" description="Basic and acidic residues" evidence="5">
    <location>
        <begin position="227"/>
        <end position="236"/>
    </location>
</feature>
<organism evidence="8 9">
    <name type="scientific">Parthenolecanium corni</name>
    <dbReference type="NCBI Taxonomy" id="536013"/>
    <lineage>
        <taxon>Eukaryota</taxon>
        <taxon>Metazoa</taxon>
        <taxon>Ecdysozoa</taxon>
        <taxon>Arthropoda</taxon>
        <taxon>Hexapoda</taxon>
        <taxon>Insecta</taxon>
        <taxon>Pterygota</taxon>
        <taxon>Neoptera</taxon>
        <taxon>Paraneoptera</taxon>
        <taxon>Hemiptera</taxon>
        <taxon>Sternorrhyncha</taxon>
        <taxon>Coccoidea</taxon>
        <taxon>Coccidae</taxon>
        <taxon>Parthenolecanium</taxon>
    </lineage>
</organism>
<dbReference type="InterPro" id="IPR003877">
    <property type="entry name" value="SPRY_dom"/>
</dbReference>
<evidence type="ECO:0000259" key="7">
    <source>
        <dbReference type="PROSITE" id="PS50800"/>
    </source>
</evidence>
<feature type="compositionally biased region" description="Basic and acidic residues" evidence="5">
    <location>
        <begin position="339"/>
        <end position="358"/>
    </location>
</feature>
<dbReference type="GO" id="GO:0000380">
    <property type="term" value="P:alternative mRNA splicing, via spliceosome"/>
    <property type="evidence" value="ECO:0007669"/>
    <property type="project" value="TreeGrafter"/>
</dbReference>
<protein>
    <submittedName>
        <fullName evidence="8">Uncharacterized protein</fullName>
    </submittedName>
</protein>
<feature type="region of interest" description="Disordered" evidence="5">
    <location>
        <begin position="1327"/>
        <end position="1367"/>
    </location>
</feature>
<dbReference type="PROSITE" id="PS50800">
    <property type="entry name" value="SAP"/>
    <property type="match status" value="1"/>
</dbReference>
<feature type="compositionally biased region" description="Gly residues" evidence="5">
    <location>
        <begin position="983"/>
        <end position="994"/>
    </location>
</feature>
<feature type="compositionally biased region" description="Low complexity" evidence="5">
    <location>
        <begin position="1344"/>
        <end position="1353"/>
    </location>
</feature>
<dbReference type="InterPro" id="IPR027417">
    <property type="entry name" value="P-loop_NTPase"/>
</dbReference>
<feature type="compositionally biased region" description="Basic and acidic residues" evidence="5">
    <location>
        <begin position="910"/>
        <end position="929"/>
    </location>
</feature>
<feature type="compositionally biased region" description="Low complexity" evidence="5">
    <location>
        <begin position="179"/>
        <end position="189"/>
    </location>
</feature>
<dbReference type="Gene3D" id="2.60.120.920">
    <property type="match status" value="1"/>
</dbReference>
<dbReference type="GO" id="GO:0005634">
    <property type="term" value="C:nucleus"/>
    <property type="evidence" value="ECO:0007669"/>
    <property type="project" value="UniProtKB-SubCell"/>
</dbReference>
<sequence>MDLNKLKVLELRKELQVRGLDTKGNKPVLVERLREAIEKEQGENEESENEEEITSSEENSLMYTTADGENAVVDAEASSEPEVAKERPFSVITDALDTSVEPVQAVDENSVSVEETSITEPTVAATIVPPEPAVVSADVAVPVPAEIPSEPSVEQAIDYSSAVESSDQPPKQTEAVIAEESSPQSSPVSQPQPQPEEPPPQPQPTEEPSFEDSSSVDAYADDSQPLPEREAEKMDFEDSNAMQSFATHADSAAYAHNNIYSSERFESYSQADVNNVEETSQSLSSDVPASEDDSRGPTAEAGESNDVSKSEFDETMESQDGESAKLEESMDTQNDEVGAEPKNDHDSAGGNLDNKEEPSWGEEVDAANSVSQPAVPSESVKEGEAVAEEPKKRVRRSRFDQPDSGHEEKQSKFDQPEDRKRKHSPSPNSWSNNYEAPPKIAKQDDEPPFDENAVILSWYDSDLNLNIDKENFTSAVPSHDQGFAYMWAGVRSTYGFKSGKIYFDVKLLEKSSATISEEFEIFSFRVGYSAEESSLQLGEVPFSYGYDSSGKKCTDNNFEDYGEAYNPEDVVGCLLDFESDEENVQISFVLNGTKQEVAFQIPKESLGEKALFPHVLSKNIKFEVNFGERSEPWIADEAFKEGFEWASKIPEESRVRGPKKPEEKKDCEMVLICGLPCSGKTTWAQKHAEENPEKHYNVIGVVPVLEKMKIQSEDILEHYKDNPDVLAERCTRCVNSLIETASSRWRNYILDQVNVYSTVQRRKARAFDGFKRLAVVTIPSESDYDEYVKKLEENPIRDTASSVLELKSNFRLPEEGDTFDSVLFVGVDKEEAEEIVRKYNKEGRDARPSRDDRSYNRYGGGRDMERGSYGRPPYRSRFGGSDRGPPPPMARGGWGGPRGGMDRMPPSGGFRDRRGWRDRSPDNDRDGFRSRYQPHGGGGRFGGGGRGMMDGSRSWGGGSRDRDRMGPPPRMGGAGPNPLLGPMMGGKPGGGPMGYGERKSRFDEPKRRGDHDDFERPGRLPMSGDDGSGGEEGDRKRRSRFSDSRGPGGGGGGGFRGGRGGNDRGPGGFGGGAGGGGRGGRPGQFAPRGPPDAAPGGFGRNRDDGNFYGGGNRGGGGPPRRDGRDNKPPMGQRPGMNRFGEKNDASGKNDATPGMNPQAGWGMYGQAGWNPAAASQYQNWAQYQSGTLVTSSGISRATGYTPQQLQQYWSQMQQQQQQQASAQSKAGQPGGKSGAQSGNAGTAATSQAAGSQPQAGAAAGYSTQGQGAAAGYGAQGYDATAYAQYCAQYSQYYSQLAAQGWTQNADGSYSYPQNAWAQYGYNAAAGAGNSSNGVPSTSAPPPSTNASSTTSSSLNQKSGPVMTKSSK</sequence>
<feature type="compositionally biased region" description="Low complexity" evidence="5">
    <location>
        <begin position="1327"/>
        <end position="1337"/>
    </location>
</feature>
<evidence type="ECO:0000313" key="8">
    <source>
        <dbReference type="EMBL" id="KAK7595562.1"/>
    </source>
</evidence>
<comment type="subcellular location">
    <subcellularLocation>
        <location evidence="1">Nucleus</location>
    </subcellularLocation>
</comment>
<feature type="compositionally biased region" description="Low complexity" evidence="5">
    <location>
        <begin position="1207"/>
        <end position="1227"/>
    </location>
</feature>
<reference evidence="8 9" key="1">
    <citation type="submission" date="2024-03" db="EMBL/GenBank/DDBJ databases">
        <title>Adaptation during the transition from Ophiocordyceps entomopathogen to insect associate is accompanied by gene loss and intensified selection.</title>
        <authorList>
            <person name="Ward C.M."/>
            <person name="Onetto C.A."/>
            <person name="Borneman A.R."/>
        </authorList>
    </citation>
    <scope>NUCLEOTIDE SEQUENCE [LARGE SCALE GENOMIC DNA]</scope>
    <source>
        <strain evidence="8">AWRI1</strain>
        <tissue evidence="8">Single Adult Female</tissue>
    </source>
</reference>
<feature type="compositionally biased region" description="Pro residues" evidence="5">
    <location>
        <begin position="190"/>
        <end position="205"/>
    </location>
</feature>
<feature type="domain" description="B30.2/SPRY" evidence="6">
    <location>
        <begin position="427"/>
        <end position="631"/>
    </location>
</feature>
<feature type="compositionally biased region" description="Acidic residues" evidence="5">
    <location>
        <begin position="329"/>
        <end position="338"/>
    </location>
</feature>
<evidence type="ECO:0000259" key="6">
    <source>
        <dbReference type="PROSITE" id="PS50188"/>
    </source>
</evidence>
<evidence type="ECO:0000313" key="9">
    <source>
        <dbReference type="Proteomes" id="UP001367676"/>
    </source>
</evidence>
<dbReference type="PANTHER" id="PTHR12381:SF56">
    <property type="entry name" value="B30.2_SPRY DOMAIN-CONTAINING PROTEIN-RELATED"/>
    <property type="match status" value="1"/>
</dbReference>